<dbReference type="EMBL" id="LR862147">
    <property type="protein sequence ID" value="CAD1829032.1"/>
    <property type="molecule type" value="Genomic_DNA"/>
</dbReference>
<accession>A0A6V7PDU2</accession>
<name>A0A6V7PDU2_ANACO</name>
<dbReference type="Pfam" id="PF00931">
    <property type="entry name" value="NB-ARC"/>
    <property type="match status" value="1"/>
</dbReference>
<dbReference type="InterPro" id="IPR002182">
    <property type="entry name" value="NB-ARC"/>
</dbReference>
<organism evidence="2">
    <name type="scientific">Ananas comosus var. bracteatus</name>
    <name type="common">red pineapple</name>
    <dbReference type="NCBI Taxonomy" id="296719"/>
    <lineage>
        <taxon>Eukaryota</taxon>
        <taxon>Viridiplantae</taxon>
        <taxon>Streptophyta</taxon>
        <taxon>Embryophyta</taxon>
        <taxon>Tracheophyta</taxon>
        <taxon>Spermatophyta</taxon>
        <taxon>Magnoliopsida</taxon>
        <taxon>Liliopsida</taxon>
        <taxon>Poales</taxon>
        <taxon>Bromeliaceae</taxon>
        <taxon>Bromelioideae</taxon>
        <taxon>Ananas</taxon>
    </lineage>
</organism>
<dbReference type="SUPFAM" id="SSF52540">
    <property type="entry name" value="P-loop containing nucleoside triphosphate hydrolases"/>
    <property type="match status" value="1"/>
</dbReference>
<dbReference type="InterPro" id="IPR027417">
    <property type="entry name" value="P-loop_NTPase"/>
</dbReference>
<protein>
    <recommendedName>
        <fullName evidence="1">NB-ARC domain-containing protein</fullName>
    </recommendedName>
</protein>
<feature type="domain" description="NB-ARC" evidence="1">
    <location>
        <begin position="26"/>
        <end position="109"/>
    </location>
</feature>
<dbReference type="Gene3D" id="3.40.50.300">
    <property type="entry name" value="P-loop containing nucleotide triphosphate hydrolases"/>
    <property type="match status" value="1"/>
</dbReference>
<dbReference type="PANTHER" id="PTHR36766:SF40">
    <property type="entry name" value="DISEASE RESISTANCE PROTEIN RGA3"/>
    <property type="match status" value="1"/>
</dbReference>
<dbReference type="AlphaFoldDB" id="A0A6V7PDU2"/>
<evidence type="ECO:0000313" key="2">
    <source>
        <dbReference type="EMBL" id="CAD1829032.1"/>
    </source>
</evidence>
<reference evidence="2" key="1">
    <citation type="submission" date="2020-07" db="EMBL/GenBank/DDBJ databases">
        <authorList>
            <person name="Lin J."/>
        </authorList>
    </citation>
    <scope>NUCLEOTIDE SEQUENCE</scope>
</reference>
<dbReference type="PANTHER" id="PTHR36766">
    <property type="entry name" value="PLANT BROAD-SPECTRUM MILDEW RESISTANCE PROTEIN RPW8"/>
    <property type="match status" value="1"/>
</dbReference>
<gene>
    <name evidence="2" type="ORF">CB5_LOCUS12243</name>
</gene>
<sequence length="113" mass="13879">MTTNVETIKMLYSSRSRDRRGWEDYLVQLVYNDKRVKRYFHLRMWICVSNAFDARRITKEVVESASFGRHCETSNWDMLQRSLKEKLMLKRFLLVLDDVWSDDQVQWRICWHL</sequence>
<evidence type="ECO:0000259" key="1">
    <source>
        <dbReference type="Pfam" id="PF00931"/>
    </source>
</evidence>
<proteinExistence type="predicted"/>
<dbReference type="GO" id="GO:0043531">
    <property type="term" value="F:ADP binding"/>
    <property type="evidence" value="ECO:0007669"/>
    <property type="project" value="InterPro"/>
</dbReference>